<proteinExistence type="predicted"/>
<gene>
    <name evidence="1" type="ORF">FF38_14484</name>
</gene>
<name>A0A0L0C9A0_LUCCU</name>
<reference evidence="1 2" key="1">
    <citation type="journal article" date="2015" name="Nat. Commun.">
        <title>Lucilia cuprina genome unlocks parasitic fly biology to underpin future interventions.</title>
        <authorList>
            <person name="Anstead C.A."/>
            <person name="Korhonen P.K."/>
            <person name="Young N.D."/>
            <person name="Hall R.S."/>
            <person name="Jex A.R."/>
            <person name="Murali S.C."/>
            <person name="Hughes D.S."/>
            <person name="Lee S.F."/>
            <person name="Perry T."/>
            <person name="Stroehlein A.J."/>
            <person name="Ansell B.R."/>
            <person name="Breugelmans B."/>
            <person name="Hofmann A."/>
            <person name="Qu J."/>
            <person name="Dugan S."/>
            <person name="Lee S.L."/>
            <person name="Chao H."/>
            <person name="Dinh H."/>
            <person name="Han Y."/>
            <person name="Doddapaneni H.V."/>
            <person name="Worley K.C."/>
            <person name="Muzny D.M."/>
            <person name="Ioannidis P."/>
            <person name="Waterhouse R.M."/>
            <person name="Zdobnov E.M."/>
            <person name="James P.J."/>
            <person name="Bagnall N.H."/>
            <person name="Kotze A.C."/>
            <person name="Gibbs R.A."/>
            <person name="Richards S."/>
            <person name="Batterham P."/>
            <person name="Gasser R.B."/>
        </authorList>
    </citation>
    <scope>NUCLEOTIDE SEQUENCE [LARGE SCALE GENOMIC DNA]</scope>
    <source>
        <strain evidence="1 2">LS</strain>
        <tissue evidence="1">Full body</tissue>
    </source>
</reference>
<organism evidence="1 2">
    <name type="scientific">Lucilia cuprina</name>
    <name type="common">Green bottle fly</name>
    <name type="synonym">Australian sheep blowfly</name>
    <dbReference type="NCBI Taxonomy" id="7375"/>
    <lineage>
        <taxon>Eukaryota</taxon>
        <taxon>Metazoa</taxon>
        <taxon>Ecdysozoa</taxon>
        <taxon>Arthropoda</taxon>
        <taxon>Hexapoda</taxon>
        <taxon>Insecta</taxon>
        <taxon>Pterygota</taxon>
        <taxon>Neoptera</taxon>
        <taxon>Endopterygota</taxon>
        <taxon>Diptera</taxon>
        <taxon>Brachycera</taxon>
        <taxon>Muscomorpha</taxon>
        <taxon>Oestroidea</taxon>
        <taxon>Calliphoridae</taxon>
        <taxon>Luciliinae</taxon>
        <taxon>Lucilia</taxon>
    </lineage>
</organism>
<keyword evidence="2" id="KW-1185">Reference proteome</keyword>
<comment type="caution">
    <text evidence="1">The sequence shown here is derived from an EMBL/GenBank/DDBJ whole genome shotgun (WGS) entry which is preliminary data.</text>
</comment>
<dbReference type="OrthoDB" id="10568524at2759"/>
<accession>A0A0L0C9A0</accession>
<evidence type="ECO:0000313" key="1">
    <source>
        <dbReference type="EMBL" id="KNC27989.1"/>
    </source>
</evidence>
<evidence type="ECO:0000313" key="2">
    <source>
        <dbReference type="Proteomes" id="UP000037069"/>
    </source>
</evidence>
<protein>
    <submittedName>
        <fullName evidence="1">Uncharacterized protein</fullName>
    </submittedName>
</protein>
<dbReference type="Proteomes" id="UP000037069">
    <property type="component" value="Unassembled WGS sequence"/>
</dbReference>
<dbReference type="EMBL" id="JRES01000833">
    <property type="protein sequence ID" value="KNC27989.1"/>
    <property type="molecule type" value="Genomic_DNA"/>
</dbReference>
<sequence>MDKEAVNAPKEDEFHSLIKSIDIDNYLYVMPIIEEQKITLSQFKSFDRYYLDKLFEIGSFNHLRELGREVQFIEKFSEWKKSANNLNNESNNPIFTNDESSLNYNLNHVFITNPIYCEFKSYYDKNGHLGNSEQNKLTRAIFDFFVSKNINLDSIKLKNLASQIHQLFPNEAEEVYFEKQKHQRAKGKLFYRHQNAMKSSVKPITKPIPYIEKKIYFLGNEQDASKIKSFLKYNF</sequence>
<dbReference type="AlphaFoldDB" id="A0A0L0C9A0"/>